<name>A0AAJ2BG50_9HYPH</name>
<evidence type="ECO:0000313" key="2">
    <source>
        <dbReference type="EMBL" id="MDR6102321.1"/>
    </source>
</evidence>
<dbReference type="AlphaFoldDB" id="A0AAJ2BG50"/>
<dbReference type="RefSeq" id="WP_306932879.1">
    <property type="nucleotide sequence ID" value="NZ_JAUTBL010000002.1"/>
</dbReference>
<sequence>MTIKTLMTVITVRLTVIASCCANKEARLIVAAESRGKAAAGVHLPDLPDECRQKMARVIPKYGTEKPRNTQLRWDLSADFVDRRTLRCASFYDGVQTRYGAKDIRAGI</sequence>
<protein>
    <submittedName>
        <fullName evidence="2">Uncharacterized protein</fullName>
    </submittedName>
</protein>
<reference evidence="2" key="1">
    <citation type="submission" date="2023-08" db="EMBL/GenBank/DDBJ databases">
        <title>Functional and genomic diversity of the sorghum phyllosphere microbiome.</title>
        <authorList>
            <person name="Shade A."/>
        </authorList>
    </citation>
    <scope>NUCLEOTIDE SEQUENCE</scope>
    <source>
        <strain evidence="2">SORGH_AS_0974</strain>
        <strain evidence="1 3">SORGH_AS_1126</strain>
    </source>
</reference>
<dbReference type="EMBL" id="JAVIZC010000003">
    <property type="protein sequence ID" value="MDR6102321.1"/>
    <property type="molecule type" value="Genomic_DNA"/>
</dbReference>
<accession>A0AAJ2BG50</accession>
<evidence type="ECO:0000313" key="1">
    <source>
        <dbReference type="EMBL" id="MDQ1186099.1"/>
    </source>
</evidence>
<comment type="caution">
    <text evidence="2">The sequence shown here is derived from an EMBL/GenBank/DDBJ whole genome shotgun (WGS) entry which is preliminary data.</text>
</comment>
<dbReference type="EMBL" id="JAUTBL010000002">
    <property type="protein sequence ID" value="MDQ1186099.1"/>
    <property type="molecule type" value="Genomic_DNA"/>
</dbReference>
<gene>
    <name evidence="2" type="ORF">QE369_002518</name>
    <name evidence="1" type="ORF">QE408_003242</name>
</gene>
<evidence type="ECO:0000313" key="3">
    <source>
        <dbReference type="Proteomes" id="UP001224781"/>
    </source>
</evidence>
<dbReference type="Proteomes" id="UP001255601">
    <property type="component" value="Unassembled WGS sequence"/>
</dbReference>
<evidence type="ECO:0000313" key="4">
    <source>
        <dbReference type="Proteomes" id="UP001255601"/>
    </source>
</evidence>
<dbReference type="Proteomes" id="UP001224781">
    <property type="component" value="Unassembled WGS sequence"/>
</dbReference>
<proteinExistence type="predicted"/>
<keyword evidence="3" id="KW-1185">Reference proteome</keyword>
<organism evidence="2 4">
    <name type="scientific">Agrobacterium larrymoorei</name>
    <dbReference type="NCBI Taxonomy" id="160699"/>
    <lineage>
        <taxon>Bacteria</taxon>
        <taxon>Pseudomonadati</taxon>
        <taxon>Pseudomonadota</taxon>
        <taxon>Alphaproteobacteria</taxon>
        <taxon>Hyphomicrobiales</taxon>
        <taxon>Rhizobiaceae</taxon>
        <taxon>Rhizobium/Agrobacterium group</taxon>
        <taxon>Agrobacterium</taxon>
    </lineage>
</organism>